<comment type="function">
    <text evidence="13">Catalyzes the condensation reaction of fatty acid synthesis by the addition to an acyl acceptor of two carbons from malonyl-ACP. Catalyzes the first condensation reaction which initiates fatty acid synthesis and may therefore play a role in governing the total rate of fatty acid production. Possesses both acetoacetyl-ACP synthase and acetyl transacylase activities. Its substrate specificity determines the biosynthesis of branched-chain and/or straight-chain of fatty acids.</text>
</comment>
<dbReference type="UniPathway" id="UPA00094"/>
<dbReference type="STRING" id="1312852.EG19_08220"/>
<evidence type="ECO:0000313" key="18">
    <source>
        <dbReference type="Proteomes" id="UP000027284"/>
    </source>
</evidence>
<dbReference type="NCBIfam" id="TIGR00747">
    <property type="entry name" value="fabH"/>
    <property type="match status" value="1"/>
</dbReference>
<keyword evidence="9 13" id="KW-0275">Fatty acid biosynthesis</keyword>
<name>A0A062XKC1_9BACT</name>
<comment type="pathway">
    <text evidence="1 13">Lipid metabolism; fatty acid biosynthesis.</text>
</comment>
<dbReference type="GO" id="GO:0005737">
    <property type="term" value="C:cytoplasm"/>
    <property type="evidence" value="ECO:0007669"/>
    <property type="project" value="UniProtKB-SubCell"/>
</dbReference>
<comment type="catalytic activity">
    <reaction evidence="12">
        <text>malonyl-[ACP] + acetyl-CoA + H(+) = 3-oxobutanoyl-[ACP] + CO2 + CoA</text>
        <dbReference type="Rhea" id="RHEA:12080"/>
        <dbReference type="Rhea" id="RHEA-COMP:9623"/>
        <dbReference type="Rhea" id="RHEA-COMP:9625"/>
        <dbReference type="ChEBI" id="CHEBI:15378"/>
        <dbReference type="ChEBI" id="CHEBI:16526"/>
        <dbReference type="ChEBI" id="CHEBI:57287"/>
        <dbReference type="ChEBI" id="CHEBI:57288"/>
        <dbReference type="ChEBI" id="CHEBI:78449"/>
        <dbReference type="ChEBI" id="CHEBI:78450"/>
        <dbReference type="EC" id="2.3.1.180"/>
    </reaction>
    <physiologicalReaction direction="left-to-right" evidence="12">
        <dbReference type="Rhea" id="RHEA:12081"/>
    </physiologicalReaction>
</comment>
<evidence type="ECO:0000256" key="5">
    <source>
        <dbReference type="ARBA" id="ARBA00022516"/>
    </source>
</evidence>
<keyword evidence="4 13" id="KW-0963">Cytoplasm</keyword>
<dbReference type="HAMAP" id="MF_01815">
    <property type="entry name" value="FabH"/>
    <property type="match status" value="1"/>
</dbReference>
<gene>
    <name evidence="13" type="primary">fabH</name>
    <name evidence="17" type="ORF">EG19_08220</name>
    <name evidence="16" type="ORF">ENQ31_05825</name>
</gene>
<dbReference type="GO" id="GO:0004315">
    <property type="term" value="F:3-oxoacyl-[acyl-carrier-protein] synthase activity"/>
    <property type="evidence" value="ECO:0007669"/>
    <property type="project" value="InterPro"/>
</dbReference>
<dbReference type="GO" id="GO:0044550">
    <property type="term" value="P:secondary metabolite biosynthetic process"/>
    <property type="evidence" value="ECO:0007669"/>
    <property type="project" value="TreeGrafter"/>
</dbReference>
<dbReference type="Gene3D" id="3.40.47.10">
    <property type="match status" value="1"/>
</dbReference>
<evidence type="ECO:0000256" key="13">
    <source>
        <dbReference type="HAMAP-Rule" id="MF_01815"/>
    </source>
</evidence>
<dbReference type="PANTHER" id="PTHR34069:SF2">
    <property type="entry name" value="BETA-KETOACYL-[ACYL-CARRIER-PROTEIN] SYNTHASE III"/>
    <property type="match status" value="1"/>
</dbReference>
<feature type="active site" evidence="13">
    <location>
        <position position="259"/>
    </location>
</feature>
<dbReference type="Proteomes" id="UP000027284">
    <property type="component" value="Unassembled WGS sequence"/>
</dbReference>
<dbReference type="FunFam" id="3.40.47.10:FF:000004">
    <property type="entry name" value="3-oxoacyl-[acyl-carrier-protein] synthase 3"/>
    <property type="match status" value="1"/>
</dbReference>
<dbReference type="EC" id="2.3.1.180" evidence="3 13"/>
<accession>A0A062XKC1</accession>
<feature type="domain" description="Beta-ketoacyl-[acyl-carrier-protein] synthase III N-terminal" evidence="15">
    <location>
        <begin position="112"/>
        <end position="190"/>
    </location>
</feature>
<keyword evidence="6 13" id="KW-0808">Transferase</keyword>
<dbReference type="EMBL" id="JMFG01000036">
    <property type="protein sequence ID" value="KDA52972.1"/>
    <property type="molecule type" value="Genomic_DNA"/>
</dbReference>
<reference evidence="16" key="2">
    <citation type="journal article" date="2020" name="mSystems">
        <title>Genome- and Community-Level Interaction Insights into Carbon Utilization and Element Cycling Functions of Hydrothermarchaeota in Hydrothermal Sediment.</title>
        <authorList>
            <person name="Zhou Z."/>
            <person name="Liu Y."/>
            <person name="Xu W."/>
            <person name="Pan J."/>
            <person name="Luo Z.H."/>
            <person name="Li M."/>
        </authorList>
    </citation>
    <scope>NUCLEOTIDE SEQUENCE [LARGE SCALE GENOMIC DNA]</scope>
    <source>
        <strain evidence="16">SpSt-299</strain>
    </source>
</reference>
<evidence type="ECO:0000256" key="9">
    <source>
        <dbReference type="ARBA" id="ARBA00023160"/>
    </source>
</evidence>
<evidence type="ECO:0000256" key="8">
    <source>
        <dbReference type="ARBA" id="ARBA00023098"/>
    </source>
</evidence>
<comment type="caution">
    <text evidence="17">The sequence shown here is derived from an EMBL/GenBank/DDBJ whole genome shotgun (WGS) entry which is preliminary data.</text>
</comment>
<evidence type="ECO:0000256" key="12">
    <source>
        <dbReference type="ARBA" id="ARBA00051096"/>
    </source>
</evidence>
<feature type="active site" evidence="13">
    <location>
        <position position="289"/>
    </location>
</feature>
<protein>
    <recommendedName>
        <fullName evidence="3 13">Beta-ketoacyl-[acyl-carrier-protein] synthase III</fullName>
        <shortName evidence="13">Beta-ketoacyl-ACP synthase III</shortName>
        <shortName evidence="13">KAS III</shortName>
        <ecNumber evidence="3 13">2.3.1.180</ecNumber>
    </recommendedName>
    <alternativeName>
        <fullName evidence="13">3-oxoacyl-[acyl-carrier-protein] synthase 3</fullName>
    </alternativeName>
    <alternativeName>
        <fullName evidence="13">3-oxoacyl-[acyl-carrier-protein] synthase III</fullName>
    </alternativeName>
</protein>
<keyword evidence="5 13" id="KW-0444">Lipid biosynthesis</keyword>
<comment type="similarity">
    <text evidence="2 13">Belongs to the thiolase-like superfamily. FabH family.</text>
</comment>
<dbReference type="InterPro" id="IPR013747">
    <property type="entry name" value="ACP_syn_III_C"/>
</dbReference>
<dbReference type="InterPro" id="IPR013751">
    <property type="entry name" value="ACP_syn_III_N"/>
</dbReference>
<evidence type="ECO:0000259" key="14">
    <source>
        <dbReference type="Pfam" id="PF08541"/>
    </source>
</evidence>
<evidence type="ECO:0000256" key="3">
    <source>
        <dbReference type="ARBA" id="ARBA00012333"/>
    </source>
</evidence>
<evidence type="ECO:0000313" key="17">
    <source>
        <dbReference type="EMBL" id="KDA52972.1"/>
    </source>
</evidence>
<comment type="subcellular location">
    <subcellularLocation>
        <location evidence="13">Cytoplasm</location>
    </subcellularLocation>
</comment>
<sequence length="332" mass="35204">MHDNHSRTARIAGLGTALPARVLTNADFERMVETSDEWIVTRTGIRERHVVGEGESLATLAVEAGKKAMADAGVDPQEVELLILATATPEQPIPATAAIIQPQLGVMRAACFDLSAACSGFLYALQVARQFFSTGEVSTALVIGAETLSRYTDYTDRATCVLFGDGAGAVVLRAADAGQGILRMAWHTDGSMADFICMPGGGSRFPPNVKEYVDARLPFIKMRGNETFKVAVRALAEVCDEVLQAAGMTVNDIDLLVPHQANIRIIDAVASRLGVPPEKVFVNVDKVGNTSAASIPLALADARAQGRLKPGDLVLMAAFGGGLTWAASLVRW</sequence>
<feature type="active site" evidence="13">
    <location>
        <position position="118"/>
    </location>
</feature>
<evidence type="ECO:0000256" key="11">
    <source>
        <dbReference type="ARBA" id="ARBA00023315"/>
    </source>
</evidence>
<comment type="subunit">
    <text evidence="13">Homodimer.</text>
</comment>
<dbReference type="Pfam" id="PF08545">
    <property type="entry name" value="ACP_syn_III"/>
    <property type="match status" value="1"/>
</dbReference>
<dbReference type="RefSeq" id="WP_038050359.1">
    <property type="nucleotide sequence ID" value="NZ_JMFG01000036.1"/>
</dbReference>
<keyword evidence="8 13" id="KW-0443">Lipid metabolism</keyword>
<evidence type="ECO:0000256" key="10">
    <source>
        <dbReference type="ARBA" id="ARBA00023268"/>
    </source>
</evidence>
<dbReference type="GO" id="GO:0006633">
    <property type="term" value="P:fatty acid biosynthetic process"/>
    <property type="evidence" value="ECO:0007669"/>
    <property type="project" value="UniProtKB-UniRule"/>
</dbReference>
<evidence type="ECO:0000256" key="4">
    <source>
        <dbReference type="ARBA" id="ARBA00022490"/>
    </source>
</evidence>
<feature type="domain" description="Beta-ketoacyl-[acyl-carrier-protein] synthase III C-terminal" evidence="14">
    <location>
        <begin position="243"/>
        <end position="332"/>
    </location>
</feature>
<evidence type="ECO:0000256" key="2">
    <source>
        <dbReference type="ARBA" id="ARBA00008642"/>
    </source>
</evidence>
<dbReference type="SUPFAM" id="SSF53901">
    <property type="entry name" value="Thiolase-like"/>
    <property type="match status" value="1"/>
</dbReference>
<reference evidence="17 18" key="1">
    <citation type="submission" date="2014-04" db="EMBL/GenBank/DDBJ databases">
        <title>The Genome Sequence of Thermoanaerobaculum aquaticum MP-01, The First Cultivated Group 23 Acidobacterium.</title>
        <authorList>
            <person name="Stamps B.W."/>
            <person name="Losey N.A."/>
            <person name="Lawson P.A."/>
            <person name="Stevenson B.S."/>
        </authorList>
    </citation>
    <scope>NUCLEOTIDE SEQUENCE [LARGE SCALE GENOMIC DNA]</scope>
    <source>
        <strain evidence="17 18">MP-01</strain>
    </source>
</reference>
<evidence type="ECO:0000256" key="1">
    <source>
        <dbReference type="ARBA" id="ARBA00005194"/>
    </source>
</evidence>
<dbReference type="GO" id="GO:0033818">
    <property type="term" value="F:beta-ketoacyl-acyl-carrier-protein synthase III activity"/>
    <property type="evidence" value="ECO:0007669"/>
    <property type="project" value="UniProtKB-UniRule"/>
</dbReference>
<dbReference type="EMBL" id="DSMR01000421">
    <property type="protein sequence ID" value="HET47663.1"/>
    <property type="molecule type" value="Genomic_DNA"/>
</dbReference>
<feature type="region of interest" description="ACP-binding" evidence="13">
    <location>
        <begin position="260"/>
        <end position="264"/>
    </location>
</feature>
<dbReference type="OrthoDB" id="9815506at2"/>
<keyword evidence="7 13" id="KW-0276">Fatty acid metabolism</keyword>
<dbReference type="CDD" id="cd00830">
    <property type="entry name" value="KAS_III"/>
    <property type="match status" value="1"/>
</dbReference>
<dbReference type="PANTHER" id="PTHR34069">
    <property type="entry name" value="3-OXOACYL-[ACYL-CARRIER-PROTEIN] SYNTHASE 3"/>
    <property type="match status" value="1"/>
</dbReference>
<keyword evidence="18" id="KW-1185">Reference proteome</keyword>
<evidence type="ECO:0000256" key="6">
    <source>
        <dbReference type="ARBA" id="ARBA00022679"/>
    </source>
</evidence>
<organism evidence="17 18">
    <name type="scientific">Thermoanaerobaculum aquaticum</name>
    <dbReference type="NCBI Taxonomy" id="1312852"/>
    <lineage>
        <taxon>Bacteria</taxon>
        <taxon>Pseudomonadati</taxon>
        <taxon>Acidobacteriota</taxon>
        <taxon>Thermoanaerobaculia</taxon>
        <taxon>Thermoanaerobaculales</taxon>
        <taxon>Thermoanaerobaculaceae</taxon>
        <taxon>Thermoanaerobaculum</taxon>
    </lineage>
</organism>
<keyword evidence="10 13" id="KW-0511">Multifunctional enzyme</keyword>
<dbReference type="InterPro" id="IPR004655">
    <property type="entry name" value="FabH"/>
</dbReference>
<dbReference type="AlphaFoldDB" id="A0A062XKC1"/>
<evidence type="ECO:0000313" key="16">
    <source>
        <dbReference type="EMBL" id="HET47663.1"/>
    </source>
</evidence>
<evidence type="ECO:0000259" key="15">
    <source>
        <dbReference type="Pfam" id="PF08545"/>
    </source>
</evidence>
<comment type="domain">
    <text evidence="13">The last Arg residue of the ACP-binding site is essential for the weak association between ACP/AcpP and FabH.</text>
</comment>
<keyword evidence="11 13" id="KW-0012">Acyltransferase</keyword>
<dbReference type="InterPro" id="IPR016039">
    <property type="entry name" value="Thiolase-like"/>
</dbReference>
<proteinExistence type="inferred from homology"/>
<dbReference type="NCBIfam" id="NF006829">
    <property type="entry name" value="PRK09352.1"/>
    <property type="match status" value="1"/>
</dbReference>
<dbReference type="Pfam" id="PF08541">
    <property type="entry name" value="ACP_syn_III_C"/>
    <property type="match status" value="1"/>
</dbReference>
<evidence type="ECO:0000256" key="7">
    <source>
        <dbReference type="ARBA" id="ARBA00022832"/>
    </source>
</evidence>